<protein>
    <recommendedName>
        <fullName evidence="4">Outer membrane beta-barrel protein</fullName>
    </recommendedName>
</protein>
<feature type="region of interest" description="Disordered" evidence="1">
    <location>
        <begin position="45"/>
        <end position="151"/>
    </location>
</feature>
<reference evidence="2 3" key="1">
    <citation type="journal article" date="2013" name="Genome Announc.">
        <title>Genome sequences for three denitrifying bacterial strains isolated from a uranium- and nitrate-contaminated subsurface environment.</title>
        <authorList>
            <person name="Venkatramanan R."/>
            <person name="Prakash O."/>
            <person name="Woyke T."/>
            <person name="Chain P."/>
            <person name="Goodwin L.A."/>
            <person name="Watson D."/>
            <person name="Brooks S."/>
            <person name="Kostka J.E."/>
            <person name="Green S.J."/>
        </authorList>
    </citation>
    <scope>NUCLEOTIDE SEQUENCE [LARGE SCALE GENOMIC DNA]</scope>
    <source>
        <strain evidence="2 3">1NES1</strain>
    </source>
</reference>
<dbReference type="OrthoDB" id="7398962at2"/>
<dbReference type="EMBL" id="CP005587">
    <property type="protein sequence ID" value="AGK59053.1"/>
    <property type="molecule type" value="Genomic_DNA"/>
</dbReference>
<gene>
    <name evidence="2" type="ORF">HYPDE_36908</name>
</gene>
<dbReference type="AlphaFoldDB" id="N0B7S5"/>
<dbReference type="Pfam" id="PF10082">
    <property type="entry name" value="BBP2_2"/>
    <property type="match status" value="1"/>
</dbReference>
<dbReference type="eggNOG" id="COG5338">
    <property type="taxonomic scope" value="Bacteria"/>
</dbReference>
<dbReference type="KEGG" id="hdt:HYPDE_36908"/>
<name>N0B7S5_9HYPH</name>
<proteinExistence type="predicted"/>
<dbReference type="STRING" id="670307.HYPDE_36908"/>
<dbReference type="InterPro" id="IPR018759">
    <property type="entry name" value="BBP2_2"/>
</dbReference>
<evidence type="ECO:0000313" key="2">
    <source>
        <dbReference type="EMBL" id="AGK59053.1"/>
    </source>
</evidence>
<accession>N0B7S5</accession>
<evidence type="ECO:0008006" key="4">
    <source>
        <dbReference type="Google" id="ProtNLM"/>
    </source>
</evidence>
<organism evidence="2 3">
    <name type="scientific">Hyphomicrobium denitrificans 1NES1</name>
    <dbReference type="NCBI Taxonomy" id="670307"/>
    <lineage>
        <taxon>Bacteria</taxon>
        <taxon>Pseudomonadati</taxon>
        <taxon>Pseudomonadota</taxon>
        <taxon>Alphaproteobacteria</taxon>
        <taxon>Hyphomicrobiales</taxon>
        <taxon>Hyphomicrobiaceae</taxon>
        <taxon>Hyphomicrobium</taxon>
    </lineage>
</organism>
<dbReference type="RefSeq" id="WP_015599069.1">
    <property type="nucleotide sequence ID" value="NC_021172.1"/>
</dbReference>
<sequence>MGDRRHAWFNWSLVAAVLILVPADARLSHAQGFGRQNITSIEETGASDASELGPDEPDSQGLDGSNPAPGAASPNSDDNPGAQEDATDPVDPNSTADQNDNDENANRAGPREPGEANPGNLTSGEPLTPPDGIDVSPAGARDAAEFDLSDQRTARRDPLLYQIEDLNPITDNRTTARLFRQEPYDPVGIRVGSFVLFPELNLGTSYYSNVFHAPSAESDVAFDIVPSARLVSNWSRHALEFSATGILSFYNEYQTEDDRDYQLEARGRLDITSRANIQALISRQQFFEDRSALDASSVGTRAKIIEDQAEAAYNQRFNRLSLQFRGSISDYSYGPTEDAGVVTNNSDRDYTQYEEAARAMWEPKPELSPFFEVAVNHRDYSEAAQSDGINRTSNGQRYRFGISFGNNGEIVRGEISLGYGIQTPTDRRLHPVDGLIIDANASWRVTPLTSILFTALSDVSETTTTDVGGAFYRSAGVEVRHALRSYLVVSAAFNYSNQDSGDGVISDNEFREILGIEYYADRNTVLFGRYEHVNFDGIGVPNDYIGDEVHVGVKLRR</sequence>
<dbReference type="Proteomes" id="UP000005952">
    <property type="component" value="Chromosome"/>
</dbReference>
<dbReference type="HOGENOM" id="CLU_490731_0_0_5"/>
<evidence type="ECO:0000313" key="3">
    <source>
        <dbReference type="Proteomes" id="UP000005952"/>
    </source>
</evidence>
<evidence type="ECO:0000256" key="1">
    <source>
        <dbReference type="SAM" id="MobiDB-lite"/>
    </source>
</evidence>
<keyword evidence="3" id="KW-1185">Reference proteome</keyword>